<dbReference type="Gene3D" id="1.10.10.60">
    <property type="entry name" value="Homeodomain-like"/>
    <property type="match status" value="1"/>
</dbReference>
<evidence type="ECO:0000256" key="2">
    <source>
        <dbReference type="ARBA" id="ARBA00022840"/>
    </source>
</evidence>
<keyword evidence="1" id="KW-0547">Nucleotide-binding</keyword>
<dbReference type="PANTHER" id="PTHR32071:SF117">
    <property type="entry name" value="PTS-DEPENDENT DIHYDROXYACETONE KINASE OPERON REGULATORY PROTEIN-RELATED"/>
    <property type="match status" value="1"/>
</dbReference>
<gene>
    <name evidence="9" type="ORF">DX914_05400</name>
</gene>
<dbReference type="InterPro" id="IPR058031">
    <property type="entry name" value="AAA_lid_NorR"/>
</dbReference>
<evidence type="ECO:0000256" key="6">
    <source>
        <dbReference type="PROSITE-ProRule" id="PRU00169"/>
    </source>
</evidence>
<dbReference type="GO" id="GO:0005524">
    <property type="term" value="F:ATP binding"/>
    <property type="evidence" value="ECO:0007669"/>
    <property type="project" value="UniProtKB-KW"/>
</dbReference>
<keyword evidence="5" id="KW-0804">Transcription</keyword>
<dbReference type="EMBL" id="QTSU01000001">
    <property type="protein sequence ID" value="RDZ28565.1"/>
    <property type="molecule type" value="Genomic_DNA"/>
</dbReference>
<evidence type="ECO:0000256" key="1">
    <source>
        <dbReference type="ARBA" id="ARBA00022741"/>
    </source>
</evidence>
<feature type="domain" description="Response regulatory" evidence="8">
    <location>
        <begin position="27"/>
        <end position="140"/>
    </location>
</feature>
<evidence type="ECO:0000256" key="5">
    <source>
        <dbReference type="ARBA" id="ARBA00023163"/>
    </source>
</evidence>
<dbReference type="Pfam" id="PF25601">
    <property type="entry name" value="AAA_lid_14"/>
    <property type="match status" value="1"/>
</dbReference>
<keyword evidence="3" id="KW-0805">Transcription regulation</keyword>
<dbReference type="PANTHER" id="PTHR32071">
    <property type="entry name" value="TRANSCRIPTIONAL REGULATORY PROTEIN"/>
    <property type="match status" value="1"/>
</dbReference>
<evidence type="ECO:0000313" key="10">
    <source>
        <dbReference type="Proteomes" id="UP000264492"/>
    </source>
</evidence>
<dbReference type="SUPFAM" id="SSF52540">
    <property type="entry name" value="P-loop containing nucleoside triphosphate hydrolases"/>
    <property type="match status" value="1"/>
</dbReference>
<organism evidence="9 10">
    <name type="scientific">Lysobacter silvisoli</name>
    <dbReference type="NCBI Taxonomy" id="2293254"/>
    <lineage>
        <taxon>Bacteria</taxon>
        <taxon>Pseudomonadati</taxon>
        <taxon>Pseudomonadota</taxon>
        <taxon>Gammaproteobacteria</taxon>
        <taxon>Lysobacterales</taxon>
        <taxon>Lysobacteraceae</taxon>
        <taxon>Lysobacter</taxon>
    </lineage>
</organism>
<dbReference type="Pfam" id="PF00158">
    <property type="entry name" value="Sigma54_activat"/>
    <property type="match status" value="1"/>
</dbReference>
<dbReference type="InterPro" id="IPR002197">
    <property type="entry name" value="HTH_Fis"/>
</dbReference>
<dbReference type="InterPro" id="IPR011006">
    <property type="entry name" value="CheY-like_superfamily"/>
</dbReference>
<dbReference type="SUPFAM" id="SSF46689">
    <property type="entry name" value="Homeodomain-like"/>
    <property type="match status" value="1"/>
</dbReference>
<dbReference type="Pfam" id="PF00072">
    <property type="entry name" value="Response_reg"/>
    <property type="match status" value="1"/>
</dbReference>
<dbReference type="Gene3D" id="3.40.50.300">
    <property type="entry name" value="P-loop containing nucleotide triphosphate hydrolases"/>
    <property type="match status" value="1"/>
</dbReference>
<dbReference type="InterPro" id="IPR002078">
    <property type="entry name" value="Sigma_54_int"/>
</dbReference>
<dbReference type="InterPro" id="IPR009057">
    <property type="entry name" value="Homeodomain-like_sf"/>
</dbReference>
<accession>A0A371K3R1</accession>
<name>A0A371K3R1_9GAMM</name>
<dbReference type="PROSITE" id="PS50045">
    <property type="entry name" value="SIGMA54_INTERACT_4"/>
    <property type="match status" value="1"/>
</dbReference>
<dbReference type="GO" id="GO:0000160">
    <property type="term" value="P:phosphorelay signal transduction system"/>
    <property type="evidence" value="ECO:0007669"/>
    <property type="project" value="InterPro"/>
</dbReference>
<dbReference type="GO" id="GO:0006355">
    <property type="term" value="P:regulation of DNA-templated transcription"/>
    <property type="evidence" value="ECO:0007669"/>
    <property type="project" value="InterPro"/>
</dbReference>
<proteinExistence type="predicted"/>
<dbReference type="Gene3D" id="1.10.8.60">
    <property type="match status" value="1"/>
</dbReference>
<keyword evidence="4" id="KW-0238">DNA-binding</keyword>
<dbReference type="Pfam" id="PF02954">
    <property type="entry name" value="HTH_8"/>
    <property type="match status" value="1"/>
</dbReference>
<keyword evidence="2" id="KW-0067">ATP-binding</keyword>
<comment type="caution">
    <text evidence="9">The sequence shown here is derived from an EMBL/GenBank/DDBJ whole genome shotgun (WGS) entry which is preliminary data.</text>
</comment>
<sequence>MALIQRIGLHSVSSNTALPRADDRDLTLLIVDDDRDFALSAADFARTRGYTSYLAHSLAQTRDFARLPAVDLLLLDLNLPDGCGFDLIGQPGLPELGQIAIVTGEPTMESAARAVSQPVMDYLVKPLCPARFGQLLDRVAASARPAPSAERMGMIGRSAPMRRLAAQLQRVAPSPLSVLISGESGTGKELAARAVHETSGRSGAFVAVNCGAIAPDLLASHLFGHERGSFTGAASRHFGYLEQASAGTLFLDEITEMPPALQVYLLRVLETGRLTRVGGSDEIAVDLRLVAATNRDPAQAVAQGLLREDLYYRLADFHLEMPPLRSRGDDAALIARSLLERLNQRYGTRKRFADGTDLVLSSHPWPGNVRELNSTVQRAYLTAAGDEVRLVPGPNMRVYGSEDDPGSVSFRVGMSYADIERQMLLKTLAHFGRDRTRTARALGVSVRTIHNQIARLRESGHQVD</sequence>
<dbReference type="PROSITE" id="PS50110">
    <property type="entry name" value="RESPONSE_REGULATORY"/>
    <property type="match status" value="1"/>
</dbReference>
<dbReference type="GO" id="GO:0043565">
    <property type="term" value="F:sequence-specific DNA binding"/>
    <property type="evidence" value="ECO:0007669"/>
    <property type="project" value="InterPro"/>
</dbReference>
<reference evidence="9 10" key="1">
    <citation type="submission" date="2018-08" db="EMBL/GenBank/DDBJ databases">
        <title>Lysobacter sp. zong2l5, whole genome shotgun sequence.</title>
        <authorList>
            <person name="Zhang X."/>
            <person name="Feng G."/>
            <person name="Zhu H."/>
        </authorList>
    </citation>
    <scope>NUCLEOTIDE SEQUENCE [LARGE SCALE GENOMIC DNA]</scope>
    <source>
        <strain evidence="10">zong2l5</strain>
    </source>
</reference>
<keyword evidence="6" id="KW-0597">Phosphoprotein</keyword>
<feature type="domain" description="Sigma-54 factor interaction" evidence="7">
    <location>
        <begin position="154"/>
        <end position="381"/>
    </location>
</feature>
<evidence type="ECO:0000313" key="9">
    <source>
        <dbReference type="EMBL" id="RDZ28565.1"/>
    </source>
</evidence>
<evidence type="ECO:0000259" key="7">
    <source>
        <dbReference type="PROSITE" id="PS50045"/>
    </source>
</evidence>
<evidence type="ECO:0000259" key="8">
    <source>
        <dbReference type="PROSITE" id="PS50110"/>
    </source>
</evidence>
<evidence type="ECO:0000256" key="3">
    <source>
        <dbReference type="ARBA" id="ARBA00023015"/>
    </source>
</evidence>
<dbReference type="SMART" id="SM00448">
    <property type="entry name" value="REC"/>
    <property type="match status" value="1"/>
</dbReference>
<dbReference type="Gene3D" id="3.40.50.2300">
    <property type="match status" value="1"/>
</dbReference>
<feature type="modified residue" description="4-aspartylphosphate" evidence="6">
    <location>
        <position position="76"/>
    </location>
</feature>
<keyword evidence="10" id="KW-1185">Reference proteome</keyword>
<dbReference type="InterPro" id="IPR003593">
    <property type="entry name" value="AAA+_ATPase"/>
</dbReference>
<dbReference type="FunFam" id="3.40.50.300:FF:000006">
    <property type="entry name" value="DNA-binding transcriptional regulator NtrC"/>
    <property type="match status" value="1"/>
</dbReference>
<dbReference type="InterPro" id="IPR027417">
    <property type="entry name" value="P-loop_NTPase"/>
</dbReference>
<dbReference type="Proteomes" id="UP000264492">
    <property type="component" value="Unassembled WGS sequence"/>
</dbReference>
<dbReference type="SMART" id="SM00382">
    <property type="entry name" value="AAA"/>
    <property type="match status" value="1"/>
</dbReference>
<evidence type="ECO:0000256" key="4">
    <source>
        <dbReference type="ARBA" id="ARBA00023125"/>
    </source>
</evidence>
<protein>
    <submittedName>
        <fullName evidence="9">Sigma-54-dependent Fis family transcriptional regulator</fullName>
    </submittedName>
</protein>
<dbReference type="AlphaFoldDB" id="A0A371K3R1"/>
<dbReference type="CDD" id="cd00009">
    <property type="entry name" value="AAA"/>
    <property type="match status" value="1"/>
</dbReference>
<dbReference type="SUPFAM" id="SSF52172">
    <property type="entry name" value="CheY-like"/>
    <property type="match status" value="1"/>
</dbReference>
<dbReference type="InterPro" id="IPR001789">
    <property type="entry name" value="Sig_transdc_resp-reg_receiver"/>
</dbReference>